<proteinExistence type="predicted"/>
<evidence type="ECO:0000313" key="1">
    <source>
        <dbReference type="EMBL" id="MDR6509219.1"/>
    </source>
</evidence>
<accession>A0ABU1MFV6</accession>
<keyword evidence="2" id="KW-1185">Reference proteome</keyword>
<gene>
    <name evidence="1" type="ORF">J2792_000059</name>
</gene>
<sequence>MAALASVAIGPDAVSTAPAGAVASAPVSHAIPAASLPQPLRDAASGPMSPAAPDLLDDPGALADGLADETWRQVRIEQRLIIRITPGIMGRDMPPPPPMPQPMMVLRGRHGGGCVALGGIAAIAPSSSDSQIVLLLRDRRQVVASLEKTCNARDFYVGFYAERSSDGMLCTGRDVIHSRAGASCMITRLRDVGR</sequence>
<dbReference type="Proteomes" id="UP001184150">
    <property type="component" value="Unassembled WGS sequence"/>
</dbReference>
<reference evidence="1 2" key="1">
    <citation type="submission" date="2023-07" db="EMBL/GenBank/DDBJ databases">
        <title>Sorghum-associated microbial communities from plants grown in Nebraska, USA.</title>
        <authorList>
            <person name="Schachtman D."/>
        </authorList>
    </citation>
    <scope>NUCLEOTIDE SEQUENCE [LARGE SCALE GENOMIC DNA]</scope>
    <source>
        <strain evidence="1 2">DS1027</strain>
    </source>
</reference>
<organism evidence="1 2">
    <name type="scientific">Novosphingobium capsulatum</name>
    <dbReference type="NCBI Taxonomy" id="13688"/>
    <lineage>
        <taxon>Bacteria</taxon>
        <taxon>Pseudomonadati</taxon>
        <taxon>Pseudomonadota</taxon>
        <taxon>Alphaproteobacteria</taxon>
        <taxon>Sphingomonadales</taxon>
        <taxon>Sphingomonadaceae</taxon>
        <taxon>Novosphingobium</taxon>
    </lineage>
</organism>
<comment type="caution">
    <text evidence="1">The sequence shown here is derived from an EMBL/GenBank/DDBJ whole genome shotgun (WGS) entry which is preliminary data.</text>
</comment>
<protein>
    <submittedName>
        <fullName evidence="1">Uncharacterized protein</fullName>
    </submittedName>
</protein>
<dbReference type="EMBL" id="JAVDRD010000001">
    <property type="protein sequence ID" value="MDR6509219.1"/>
    <property type="molecule type" value="Genomic_DNA"/>
</dbReference>
<name>A0ABU1MFV6_9SPHN</name>
<evidence type="ECO:0000313" key="2">
    <source>
        <dbReference type="Proteomes" id="UP001184150"/>
    </source>
</evidence>